<organism evidence="9 10">
    <name type="scientific">Halalkalicoccus tibetensis</name>
    <dbReference type="NCBI Taxonomy" id="175632"/>
    <lineage>
        <taxon>Archaea</taxon>
        <taxon>Methanobacteriati</taxon>
        <taxon>Methanobacteriota</taxon>
        <taxon>Stenosarchaea group</taxon>
        <taxon>Halobacteria</taxon>
        <taxon>Halobacteriales</taxon>
        <taxon>Halococcaceae</taxon>
        <taxon>Halalkalicoccus</taxon>
    </lineage>
</organism>
<feature type="domain" description="RCK N-terminal" evidence="7">
    <location>
        <begin position="1"/>
        <end position="119"/>
    </location>
</feature>
<evidence type="ECO:0000313" key="10">
    <source>
        <dbReference type="Proteomes" id="UP001596312"/>
    </source>
</evidence>
<dbReference type="NCBIfam" id="NF007031">
    <property type="entry name" value="PRK09496.1-2"/>
    <property type="match status" value="1"/>
</dbReference>
<evidence type="ECO:0000313" key="9">
    <source>
        <dbReference type="EMBL" id="MFC6906104.1"/>
    </source>
</evidence>
<feature type="domain" description="RCK N-terminal" evidence="7">
    <location>
        <begin position="227"/>
        <end position="344"/>
    </location>
</feature>
<dbReference type="SUPFAM" id="SSF51735">
    <property type="entry name" value="NAD(P)-binding Rossmann-fold domains"/>
    <property type="match status" value="2"/>
</dbReference>
<dbReference type="Pfam" id="PF02254">
    <property type="entry name" value="TrkA_N"/>
    <property type="match status" value="2"/>
</dbReference>
<sequence length="445" mass="47506">MRVIVIGAGEVGSSIAAGLADSHEVIVVDVDGDRVEELTYSIDVLAIQGDGTTMSTLEEAGVEDADIFIASTDNDETNIVSCSAAKIASDPFTVARVKRPSLLDTWNRSNQGFGVDFMVCTDLLSAQAIVTIVGLPAARDADPFAGGAIQMAEFEIPVDSPVTGQTVAEADRFDSLTFVGILRNDEVEIARGETTLMEGDYVVVIGSPESVQGFGTELSPEATPSSAEEIVIVGGSEIGYQVARLLEERGLEPRLIEEDHARARDLAERLPKTVVMESDATDLEFLSREHIDEADVVIAALTHDEANLLISLLAKQLGTSRAVAVVEHADYVDIFESVGVDVAINPREITAEEITRFTHEGRAENISLIHNDRAEVLEVEIDDESILAGRALSESMADLPEEVVVGAITRDGECIIPRGDTRVEVGDHVVVFARVDVVDAAAAAL</sequence>
<dbReference type="PROSITE" id="PS51202">
    <property type="entry name" value="RCK_C"/>
    <property type="match status" value="2"/>
</dbReference>
<evidence type="ECO:0000256" key="1">
    <source>
        <dbReference type="ARBA" id="ARBA00003660"/>
    </source>
</evidence>
<dbReference type="Gene3D" id="3.40.50.720">
    <property type="entry name" value="NAD(P)-binding Rossmann-like Domain"/>
    <property type="match status" value="2"/>
</dbReference>
<keyword evidence="3" id="KW-0633">Potassium transport</keyword>
<evidence type="ECO:0000256" key="6">
    <source>
        <dbReference type="ARBA" id="ARBA00023065"/>
    </source>
</evidence>
<dbReference type="PROSITE" id="PS51201">
    <property type="entry name" value="RCK_N"/>
    <property type="match status" value="2"/>
</dbReference>
<dbReference type="Proteomes" id="UP001596312">
    <property type="component" value="Unassembled WGS sequence"/>
</dbReference>
<dbReference type="SUPFAM" id="SSF116726">
    <property type="entry name" value="TrkA C-terminal domain-like"/>
    <property type="match status" value="2"/>
</dbReference>
<dbReference type="Pfam" id="PF02080">
    <property type="entry name" value="TrkA_C"/>
    <property type="match status" value="2"/>
</dbReference>
<keyword evidence="5" id="KW-0520">NAD</keyword>
<feature type="domain" description="RCK C-terminal" evidence="8">
    <location>
        <begin position="139"/>
        <end position="220"/>
    </location>
</feature>
<dbReference type="NCBIfam" id="NF007034">
    <property type="entry name" value="PRK09496.2-1"/>
    <property type="match status" value="1"/>
</dbReference>
<dbReference type="Gene3D" id="3.30.70.1450">
    <property type="entry name" value="Regulator of K+ conductance, C-terminal domain"/>
    <property type="match status" value="2"/>
</dbReference>
<dbReference type="InterPro" id="IPR006036">
    <property type="entry name" value="K_uptake_TrkA"/>
</dbReference>
<dbReference type="InterPro" id="IPR003148">
    <property type="entry name" value="RCK_N"/>
</dbReference>
<dbReference type="NCBIfam" id="NF007039">
    <property type="entry name" value="PRK09496.3-2"/>
    <property type="match status" value="1"/>
</dbReference>
<reference evidence="9 10" key="1">
    <citation type="journal article" date="2019" name="Int. J. Syst. Evol. Microbiol.">
        <title>The Global Catalogue of Microorganisms (GCM) 10K type strain sequencing project: providing services to taxonomists for standard genome sequencing and annotation.</title>
        <authorList>
            <consortium name="The Broad Institute Genomics Platform"/>
            <consortium name="The Broad Institute Genome Sequencing Center for Infectious Disease"/>
            <person name="Wu L."/>
            <person name="Ma J."/>
        </authorList>
    </citation>
    <scope>NUCLEOTIDE SEQUENCE [LARGE SCALE GENOMIC DNA]</scope>
    <source>
        <strain evidence="9 10">CGMCC 1.3240</strain>
    </source>
</reference>
<comment type="caution">
    <text evidence="9">The sequence shown here is derived from an EMBL/GenBank/DDBJ whole genome shotgun (WGS) entry which is preliminary data.</text>
</comment>
<keyword evidence="10" id="KW-1185">Reference proteome</keyword>
<evidence type="ECO:0000256" key="2">
    <source>
        <dbReference type="ARBA" id="ARBA00022448"/>
    </source>
</evidence>
<name>A0ABD5VAZ8_9EURY</name>
<evidence type="ECO:0000256" key="5">
    <source>
        <dbReference type="ARBA" id="ARBA00023027"/>
    </source>
</evidence>
<evidence type="ECO:0000256" key="3">
    <source>
        <dbReference type="ARBA" id="ARBA00022538"/>
    </source>
</evidence>
<keyword evidence="2" id="KW-0813">Transport</keyword>
<protein>
    <submittedName>
        <fullName evidence="9">Trk system potassium transporter TrkA</fullName>
    </submittedName>
</protein>
<dbReference type="PRINTS" id="PR00335">
    <property type="entry name" value="KUPTAKETRKA"/>
</dbReference>
<proteinExistence type="predicted"/>
<dbReference type="EMBL" id="JBHSXQ010000004">
    <property type="protein sequence ID" value="MFC6906104.1"/>
    <property type="molecule type" value="Genomic_DNA"/>
</dbReference>
<dbReference type="RefSeq" id="WP_340604655.1">
    <property type="nucleotide sequence ID" value="NZ_JBBMXV010000004.1"/>
</dbReference>
<comment type="function">
    <text evidence="1">Part of a potassium transport system.</text>
</comment>
<dbReference type="InterPro" id="IPR036721">
    <property type="entry name" value="RCK_C_sf"/>
</dbReference>
<dbReference type="InterPro" id="IPR006037">
    <property type="entry name" value="RCK_C"/>
</dbReference>
<accession>A0ABD5VAZ8</accession>
<gene>
    <name evidence="9" type="primary">trkA</name>
    <name evidence="9" type="ORF">ACFQGH_12975</name>
</gene>
<dbReference type="GO" id="GO:0006813">
    <property type="term" value="P:potassium ion transport"/>
    <property type="evidence" value="ECO:0007669"/>
    <property type="project" value="UniProtKB-KW"/>
</dbReference>
<keyword evidence="6" id="KW-0406">Ion transport</keyword>
<dbReference type="InterPro" id="IPR036291">
    <property type="entry name" value="NAD(P)-bd_dom_sf"/>
</dbReference>
<dbReference type="AlphaFoldDB" id="A0ABD5VAZ8"/>
<evidence type="ECO:0000256" key="4">
    <source>
        <dbReference type="ARBA" id="ARBA00022958"/>
    </source>
</evidence>
<evidence type="ECO:0000259" key="7">
    <source>
        <dbReference type="PROSITE" id="PS51201"/>
    </source>
</evidence>
<evidence type="ECO:0000259" key="8">
    <source>
        <dbReference type="PROSITE" id="PS51202"/>
    </source>
</evidence>
<feature type="domain" description="RCK C-terminal" evidence="8">
    <location>
        <begin position="364"/>
        <end position="445"/>
    </location>
</feature>
<dbReference type="PANTHER" id="PTHR43833">
    <property type="entry name" value="POTASSIUM CHANNEL PROTEIN 2-RELATED-RELATED"/>
    <property type="match status" value="1"/>
</dbReference>
<dbReference type="PANTHER" id="PTHR43833:SF5">
    <property type="entry name" value="TRK SYSTEM POTASSIUM UPTAKE PROTEIN TRKA"/>
    <property type="match status" value="1"/>
</dbReference>
<keyword evidence="4" id="KW-0630">Potassium</keyword>
<dbReference type="InterPro" id="IPR050721">
    <property type="entry name" value="Trk_Ktr_HKT_K-transport"/>
</dbReference>